<name>A0ABR2VN25_9FUNG</name>
<organism evidence="1 2">
    <name type="scientific">Basidiobolus ranarum</name>
    <dbReference type="NCBI Taxonomy" id="34480"/>
    <lineage>
        <taxon>Eukaryota</taxon>
        <taxon>Fungi</taxon>
        <taxon>Fungi incertae sedis</taxon>
        <taxon>Zoopagomycota</taxon>
        <taxon>Entomophthoromycotina</taxon>
        <taxon>Basidiobolomycetes</taxon>
        <taxon>Basidiobolales</taxon>
        <taxon>Basidiobolaceae</taxon>
        <taxon>Basidiobolus</taxon>
    </lineage>
</organism>
<proteinExistence type="predicted"/>
<evidence type="ECO:0008006" key="3">
    <source>
        <dbReference type="Google" id="ProtNLM"/>
    </source>
</evidence>
<dbReference type="PANTHER" id="PTHR28037:SF1">
    <property type="entry name" value="ALCOHOL O-ACETYLTRANSFERASE 1-RELATED"/>
    <property type="match status" value="1"/>
</dbReference>
<evidence type="ECO:0000313" key="1">
    <source>
        <dbReference type="EMBL" id="KAK9685627.1"/>
    </source>
</evidence>
<dbReference type="InterPro" id="IPR052058">
    <property type="entry name" value="Alcohol_O-acetyltransferase"/>
</dbReference>
<comment type="caution">
    <text evidence="1">The sequence shown here is derived from an EMBL/GenBank/DDBJ whole genome shotgun (WGS) entry which is preliminary data.</text>
</comment>
<sequence length="455" mass="51026">MESRKLHNFELWELGIQIISYIELVGALDKNIVEKAYLNTAIKHPILRTKVTSSHNDSATLLFEIAEIACDIYWIEDSEVAFNANENYQQRIVKLGRKKYDHTRSLSYWKLASIDETHHELYLVLNHSHADASGAFNVLNTLCENLEQILAQKEPLICLKRQSQSISSLDIIQTALSQPQPTKRDPIEEFPLESMFAPGTPFPIPDEPSTTENLTFDDVVYLNLHPNTAKYLQTQCRNNNATVQGAVSLCLGVAYTALQSQSSDDKFQLPQNIAFGVPVNLRALCQIPLNTCVCGSSAVHWSQYFESTKTLWSLASEATSKIRTQYLEKAAIEFWRGIEENHPKAAPMTVMGGSLGICPVKPDYGAHLEVKNVELVGCFPEAPYGEPQFGLNMNLITFGDTMKISVVYNRPKYPTSWAKKYASLIRVCLDKLADPSTEVGITVGELLKECNQIYN</sequence>
<reference evidence="1 2" key="1">
    <citation type="submission" date="2023-04" db="EMBL/GenBank/DDBJ databases">
        <title>Genome of Basidiobolus ranarum AG-B5.</title>
        <authorList>
            <person name="Stajich J.E."/>
            <person name="Carter-House D."/>
            <person name="Gryganskyi A."/>
        </authorList>
    </citation>
    <scope>NUCLEOTIDE SEQUENCE [LARGE SCALE GENOMIC DNA]</scope>
    <source>
        <strain evidence="1 2">AG-B5</strain>
    </source>
</reference>
<dbReference type="Gene3D" id="3.30.559.10">
    <property type="entry name" value="Chloramphenicol acetyltransferase-like domain"/>
    <property type="match status" value="1"/>
</dbReference>
<evidence type="ECO:0000313" key="2">
    <source>
        <dbReference type="Proteomes" id="UP001479436"/>
    </source>
</evidence>
<dbReference type="InterPro" id="IPR023213">
    <property type="entry name" value="CAT-like_dom_sf"/>
</dbReference>
<dbReference type="SUPFAM" id="SSF52777">
    <property type="entry name" value="CoA-dependent acyltransferases"/>
    <property type="match status" value="2"/>
</dbReference>
<dbReference type="PANTHER" id="PTHR28037">
    <property type="entry name" value="ALCOHOL O-ACETYLTRANSFERASE 1-RELATED"/>
    <property type="match status" value="1"/>
</dbReference>
<gene>
    <name evidence="1" type="ORF">K7432_015440</name>
</gene>
<dbReference type="EMBL" id="JASJQH010008970">
    <property type="protein sequence ID" value="KAK9685627.1"/>
    <property type="molecule type" value="Genomic_DNA"/>
</dbReference>
<accession>A0ABR2VN25</accession>
<protein>
    <recommendedName>
        <fullName evidence="3">Alcohol acetyltransferase</fullName>
    </recommendedName>
</protein>
<dbReference type="Proteomes" id="UP001479436">
    <property type="component" value="Unassembled WGS sequence"/>
</dbReference>
<keyword evidence="2" id="KW-1185">Reference proteome</keyword>
<dbReference type="Gene3D" id="3.30.559.30">
    <property type="entry name" value="Nonribosomal peptide synthetase, condensation domain"/>
    <property type="match status" value="1"/>
</dbReference>